<dbReference type="OrthoDB" id="1606438at2759"/>
<evidence type="ECO:0000259" key="4">
    <source>
        <dbReference type="Pfam" id="PF00891"/>
    </source>
</evidence>
<evidence type="ECO:0000256" key="3">
    <source>
        <dbReference type="ARBA" id="ARBA00022691"/>
    </source>
</evidence>
<dbReference type="AlphaFoldDB" id="A0A4P9W0Y9"/>
<dbReference type="InterPro" id="IPR016461">
    <property type="entry name" value="COMT-like"/>
</dbReference>
<protein>
    <recommendedName>
        <fullName evidence="4">O-methyltransferase C-terminal domain-containing protein</fullName>
    </recommendedName>
</protein>
<dbReference type="PROSITE" id="PS51683">
    <property type="entry name" value="SAM_OMT_II"/>
    <property type="match status" value="1"/>
</dbReference>
<dbReference type="GO" id="GO:0008171">
    <property type="term" value="F:O-methyltransferase activity"/>
    <property type="evidence" value="ECO:0007669"/>
    <property type="project" value="InterPro"/>
</dbReference>
<name>A0A4P9W0Y9_9FUNG</name>
<dbReference type="InterPro" id="IPR029063">
    <property type="entry name" value="SAM-dependent_MTases_sf"/>
</dbReference>
<evidence type="ECO:0000256" key="2">
    <source>
        <dbReference type="ARBA" id="ARBA00022679"/>
    </source>
</evidence>
<dbReference type="Proteomes" id="UP000269721">
    <property type="component" value="Unassembled WGS sequence"/>
</dbReference>
<dbReference type="GO" id="GO:0032259">
    <property type="term" value="P:methylation"/>
    <property type="evidence" value="ECO:0007669"/>
    <property type="project" value="UniProtKB-KW"/>
</dbReference>
<reference evidence="6" key="1">
    <citation type="journal article" date="2018" name="Nat. Microbiol.">
        <title>Leveraging single-cell genomics to expand the fungal tree of life.</title>
        <authorList>
            <person name="Ahrendt S.R."/>
            <person name="Quandt C.A."/>
            <person name="Ciobanu D."/>
            <person name="Clum A."/>
            <person name="Salamov A."/>
            <person name="Andreopoulos B."/>
            <person name="Cheng J.F."/>
            <person name="Woyke T."/>
            <person name="Pelin A."/>
            <person name="Henrissat B."/>
            <person name="Reynolds N.K."/>
            <person name="Benny G.L."/>
            <person name="Smith M.E."/>
            <person name="James T.Y."/>
            <person name="Grigoriev I.V."/>
        </authorList>
    </citation>
    <scope>NUCLEOTIDE SEQUENCE [LARGE SCALE GENOMIC DNA]</scope>
</reference>
<accession>A0A4P9W0Y9</accession>
<keyword evidence="2" id="KW-0808">Transferase</keyword>
<dbReference type="EMBL" id="ML000339">
    <property type="protein sequence ID" value="RKO84230.1"/>
    <property type="molecule type" value="Genomic_DNA"/>
</dbReference>
<dbReference type="Gene3D" id="3.40.50.150">
    <property type="entry name" value="Vaccinia Virus protein VP39"/>
    <property type="match status" value="1"/>
</dbReference>
<proteinExistence type="predicted"/>
<evidence type="ECO:0000256" key="1">
    <source>
        <dbReference type="ARBA" id="ARBA00022603"/>
    </source>
</evidence>
<sequence>MASNADVAAQTGALLQLIHSRWLVQSLHADTVVESECQKFSLSAKGLLLYKDTVPSLRDVLLCEEGPLCRTLWNHLPKVVKTGSSKVTAMEHAFPEASTTKNAFDIITKDKERSELFYAAMSSYTTMEAERVLQVVNFSAYKTVADIGGCLSYLVCLIAQRYVMDLKEVVESSPLPEKFGVADRVEKVPGDSSPERVCALPMFLS</sequence>
<keyword evidence="1" id="KW-0489">Methyltransferase</keyword>
<keyword evidence="6" id="KW-1185">Reference proteome</keyword>
<evidence type="ECO:0000313" key="5">
    <source>
        <dbReference type="EMBL" id="RKO84230.1"/>
    </source>
</evidence>
<dbReference type="InterPro" id="IPR001077">
    <property type="entry name" value="COMT_C"/>
</dbReference>
<dbReference type="Pfam" id="PF00891">
    <property type="entry name" value="Methyltransf_2"/>
    <property type="match status" value="1"/>
</dbReference>
<gene>
    <name evidence="5" type="ORF">BDK51DRAFT_27737</name>
</gene>
<evidence type="ECO:0000313" key="6">
    <source>
        <dbReference type="Proteomes" id="UP000269721"/>
    </source>
</evidence>
<keyword evidence="3" id="KW-0949">S-adenosyl-L-methionine</keyword>
<feature type="domain" description="O-methyltransferase C-terminal" evidence="4">
    <location>
        <begin position="73"/>
        <end position="192"/>
    </location>
</feature>
<dbReference type="SUPFAM" id="SSF53335">
    <property type="entry name" value="S-adenosyl-L-methionine-dependent methyltransferases"/>
    <property type="match status" value="1"/>
</dbReference>
<organism evidence="5 6">
    <name type="scientific">Blyttiomyces helicus</name>
    <dbReference type="NCBI Taxonomy" id="388810"/>
    <lineage>
        <taxon>Eukaryota</taxon>
        <taxon>Fungi</taxon>
        <taxon>Fungi incertae sedis</taxon>
        <taxon>Chytridiomycota</taxon>
        <taxon>Chytridiomycota incertae sedis</taxon>
        <taxon>Chytridiomycetes</taxon>
        <taxon>Chytridiomycetes incertae sedis</taxon>
        <taxon>Blyttiomyces</taxon>
    </lineage>
</organism>